<name>A0A6L8MV03_STRSU</name>
<comment type="caution">
    <text evidence="1">The sequence shown here is derived from an EMBL/GenBank/DDBJ whole genome shotgun (WGS) entry which is preliminary data.</text>
</comment>
<dbReference type="EMBL" id="WNXH01000002">
    <property type="protein sequence ID" value="MYN68990.1"/>
    <property type="molecule type" value="Genomic_DNA"/>
</dbReference>
<evidence type="ECO:0000313" key="2">
    <source>
        <dbReference type="Proteomes" id="UP000483765"/>
    </source>
</evidence>
<sequence>MWEKLKSEHKEKYRTLITNFASLSEAFSQKSETAEEDDTFQYVAPIINSKFQETVFQRAFHAVGEDIANTSFDASVVVDNHHKYLVGIKSFGIQSGDQKVAQFKKDSQGWTETLQKIKFNASIAPDKATADKNNYPLYESLAVEISRLRNQRIESSKAQIRGFASDSTVESVYHVLMPTAKGTKPQIFVGETSYLPIDVGNLQIKGATSLKTPTNFVFTDGQHDYKYTAADSQLHMTFHNKEIVVDTWDVDYVEDPFYIFENLHTLSSDEKENQVIDTVSWVITDKHGHVEENSGFNAFNGGAKLAKKDRLARIQKVQDEFSGQLTSEELAFVTYSLEEILLKKWTSKEEKAEMKKIRTALINFAQESGVEKLSEKLEKLVYRPVSEVYIPLPDSKKFHDARPDFFGQQIGTFDETGKKLALSKEERTFTLRFLSSGDAIEAYINQESGKAIQSVDKQDILGEWLLRGVFQLAEREVLTGKKLESLEINGIRLTKFRNGEIGIEFIWIDTENPPADAIGWVSRKGKK</sequence>
<gene>
    <name evidence="1" type="ORF">GLP18_01890</name>
</gene>
<accession>A0A6L8MV03</accession>
<organism evidence="1 2">
    <name type="scientific">Streptococcus suis</name>
    <dbReference type="NCBI Taxonomy" id="1307"/>
    <lineage>
        <taxon>Bacteria</taxon>
        <taxon>Bacillati</taxon>
        <taxon>Bacillota</taxon>
        <taxon>Bacilli</taxon>
        <taxon>Lactobacillales</taxon>
        <taxon>Streptococcaceae</taxon>
        <taxon>Streptococcus</taxon>
    </lineage>
</organism>
<dbReference type="RefSeq" id="WP_160863696.1">
    <property type="nucleotide sequence ID" value="NZ_WNXH01000002.1"/>
</dbReference>
<dbReference type="Proteomes" id="UP000483765">
    <property type="component" value="Unassembled WGS sequence"/>
</dbReference>
<protein>
    <submittedName>
        <fullName evidence="1">Uncharacterized protein</fullName>
    </submittedName>
</protein>
<dbReference type="AlphaFoldDB" id="A0A6L8MV03"/>
<proteinExistence type="predicted"/>
<reference evidence="1 2" key="1">
    <citation type="submission" date="2019-11" db="EMBL/GenBank/DDBJ databases">
        <title>Divergent Streptococcus suis from cattle.</title>
        <authorList>
            <person name="Williamson C."/>
        </authorList>
    </citation>
    <scope>NUCLEOTIDE SEQUENCE [LARGE SCALE GENOMIC DNA]</scope>
    <source>
        <strain evidence="1 2">10-36905</strain>
    </source>
</reference>
<evidence type="ECO:0000313" key="1">
    <source>
        <dbReference type="EMBL" id="MYN68990.1"/>
    </source>
</evidence>